<keyword evidence="3" id="KW-1185">Reference proteome</keyword>
<feature type="domain" description="DUF2007" evidence="1">
    <location>
        <begin position="5"/>
        <end position="64"/>
    </location>
</feature>
<comment type="caution">
    <text evidence="2">The sequence shown here is derived from an EMBL/GenBank/DDBJ whole genome shotgun (WGS) entry which is preliminary data.</text>
</comment>
<accession>A0ABQ3HS43</accession>
<protein>
    <recommendedName>
        <fullName evidence="1">DUF2007 domain-containing protein</fullName>
    </recommendedName>
</protein>
<dbReference type="EMBL" id="BNAF01000003">
    <property type="protein sequence ID" value="GHE29516.1"/>
    <property type="molecule type" value="Genomic_DNA"/>
</dbReference>
<sequence length="73" mass="8330">MENGWIKIATYSSELDSEMAKLLLEQHDIRTVMLNKQDSSFKFGKIELFVQDENFAEATAIMAANDTNKVDED</sequence>
<evidence type="ECO:0000313" key="3">
    <source>
        <dbReference type="Proteomes" id="UP000620550"/>
    </source>
</evidence>
<proteinExistence type="predicted"/>
<dbReference type="Proteomes" id="UP000620550">
    <property type="component" value="Unassembled WGS sequence"/>
</dbReference>
<evidence type="ECO:0000259" key="1">
    <source>
        <dbReference type="Pfam" id="PF09413"/>
    </source>
</evidence>
<organism evidence="2 3">
    <name type="scientific">Sphingobacterium griseoflavum</name>
    <dbReference type="NCBI Taxonomy" id="1474952"/>
    <lineage>
        <taxon>Bacteria</taxon>
        <taxon>Pseudomonadati</taxon>
        <taxon>Bacteroidota</taxon>
        <taxon>Sphingobacteriia</taxon>
        <taxon>Sphingobacteriales</taxon>
        <taxon>Sphingobacteriaceae</taxon>
        <taxon>Sphingobacterium</taxon>
    </lineage>
</organism>
<gene>
    <name evidence="2" type="ORF">GCM10017764_10540</name>
</gene>
<name>A0ABQ3HS43_9SPHI</name>
<dbReference type="RefSeq" id="WP_189625573.1">
    <property type="nucleotide sequence ID" value="NZ_BNAF01000003.1"/>
</dbReference>
<reference evidence="3" key="1">
    <citation type="journal article" date="2019" name="Int. J. Syst. Evol. Microbiol.">
        <title>The Global Catalogue of Microorganisms (GCM) 10K type strain sequencing project: providing services to taxonomists for standard genome sequencing and annotation.</title>
        <authorList>
            <consortium name="The Broad Institute Genomics Platform"/>
            <consortium name="The Broad Institute Genome Sequencing Center for Infectious Disease"/>
            <person name="Wu L."/>
            <person name="Ma J."/>
        </authorList>
    </citation>
    <scope>NUCLEOTIDE SEQUENCE [LARGE SCALE GENOMIC DNA]</scope>
    <source>
        <strain evidence="3">CGMCC 1.12966</strain>
    </source>
</reference>
<dbReference type="Pfam" id="PF09413">
    <property type="entry name" value="DUF2007"/>
    <property type="match status" value="1"/>
</dbReference>
<evidence type="ECO:0000313" key="2">
    <source>
        <dbReference type="EMBL" id="GHE29516.1"/>
    </source>
</evidence>
<dbReference type="InterPro" id="IPR018551">
    <property type="entry name" value="DUF2007"/>
</dbReference>